<keyword evidence="2" id="KW-1185">Reference proteome</keyword>
<organism evidence="1 2">
    <name type="scientific">Streptomyces tremellae</name>
    <dbReference type="NCBI Taxonomy" id="1124239"/>
    <lineage>
        <taxon>Bacteria</taxon>
        <taxon>Bacillati</taxon>
        <taxon>Actinomycetota</taxon>
        <taxon>Actinomycetes</taxon>
        <taxon>Kitasatosporales</taxon>
        <taxon>Streptomycetaceae</taxon>
        <taxon>Streptomyces</taxon>
    </lineage>
</organism>
<name>A0ABP7DQ96_9ACTN</name>
<sequence>MSVSAVGCCPARIVDEAGPAAGTIGPGVFFPAGFALRAAPWRSRTGAVEAVAAPESAVP</sequence>
<protein>
    <submittedName>
        <fullName evidence="1">Uncharacterized protein</fullName>
    </submittedName>
</protein>
<dbReference type="EMBL" id="BAABEP010000001">
    <property type="protein sequence ID" value="GAA3707680.1"/>
    <property type="molecule type" value="Genomic_DNA"/>
</dbReference>
<proteinExistence type="predicted"/>
<comment type="caution">
    <text evidence="1">The sequence shown here is derived from an EMBL/GenBank/DDBJ whole genome shotgun (WGS) entry which is preliminary data.</text>
</comment>
<accession>A0ABP7DQ96</accession>
<reference evidence="2" key="1">
    <citation type="journal article" date="2019" name="Int. J. Syst. Evol. Microbiol.">
        <title>The Global Catalogue of Microorganisms (GCM) 10K type strain sequencing project: providing services to taxonomists for standard genome sequencing and annotation.</title>
        <authorList>
            <consortium name="The Broad Institute Genomics Platform"/>
            <consortium name="The Broad Institute Genome Sequencing Center for Infectious Disease"/>
            <person name="Wu L."/>
            <person name="Ma J."/>
        </authorList>
    </citation>
    <scope>NUCLEOTIDE SEQUENCE [LARGE SCALE GENOMIC DNA]</scope>
    <source>
        <strain evidence="2">JCM 30846</strain>
    </source>
</reference>
<gene>
    <name evidence="1" type="ORF">GCM10023082_02170</name>
</gene>
<evidence type="ECO:0000313" key="1">
    <source>
        <dbReference type="EMBL" id="GAA3707680.1"/>
    </source>
</evidence>
<dbReference type="Proteomes" id="UP001499884">
    <property type="component" value="Unassembled WGS sequence"/>
</dbReference>
<evidence type="ECO:0000313" key="2">
    <source>
        <dbReference type="Proteomes" id="UP001499884"/>
    </source>
</evidence>
<dbReference type="RefSeq" id="WP_345639911.1">
    <property type="nucleotide sequence ID" value="NZ_BAABEP010000001.1"/>
</dbReference>